<evidence type="ECO:0000313" key="1">
    <source>
        <dbReference type="EMBL" id="KAK6966572.1"/>
    </source>
</evidence>
<evidence type="ECO:0000313" key="2">
    <source>
        <dbReference type="Proteomes" id="UP001362999"/>
    </source>
</evidence>
<organism evidence="1 2">
    <name type="scientific">Favolaschia claudopus</name>
    <dbReference type="NCBI Taxonomy" id="2862362"/>
    <lineage>
        <taxon>Eukaryota</taxon>
        <taxon>Fungi</taxon>
        <taxon>Dikarya</taxon>
        <taxon>Basidiomycota</taxon>
        <taxon>Agaricomycotina</taxon>
        <taxon>Agaricomycetes</taxon>
        <taxon>Agaricomycetidae</taxon>
        <taxon>Agaricales</taxon>
        <taxon>Marasmiineae</taxon>
        <taxon>Mycenaceae</taxon>
        <taxon>Favolaschia</taxon>
    </lineage>
</organism>
<gene>
    <name evidence="1" type="ORF">R3P38DRAFT_2590648</name>
</gene>
<proteinExistence type="predicted"/>
<keyword evidence="2" id="KW-1185">Reference proteome</keyword>
<name>A0AAV9YZS8_9AGAR</name>
<protein>
    <submittedName>
        <fullName evidence="1">Uncharacterized protein</fullName>
    </submittedName>
</protein>
<dbReference type="EMBL" id="JAWWNJ010000265">
    <property type="protein sequence ID" value="KAK6966572.1"/>
    <property type="molecule type" value="Genomic_DNA"/>
</dbReference>
<comment type="caution">
    <text evidence="1">The sequence shown here is derived from an EMBL/GenBank/DDBJ whole genome shotgun (WGS) entry which is preliminary data.</text>
</comment>
<dbReference type="Proteomes" id="UP001362999">
    <property type="component" value="Unassembled WGS sequence"/>
</dbReference>
<accession>A0AAV9YZS8</accession>
<sequence>MASSLGLHFDWGQRTVPLSASASMALYDRNAKTAVPRHEATNVNTSNLLRGVSSQKIEAIAVRSQTLYVPPESKSSPDQLDSLDFYATGARSKTIPDISPETWIKLKDVTDSLRLKLEYRSSSRTLTVTHPSGVHEAVHILYKPFTQLAQAKDGEYLVEWNRDVPIELPEEFTEFVPDFVFGKCGDPYPKYWIIFECAWGQSDTDLDHKVDEWFKLADVVAVICLYITESEPFHSPSDPSVGYRAKDKQQFLEQSAASTPFGGITCEGHPWVAPVTAITLKIHHRNFATESYEVMPSADDAIEALQDRQEAVDLSLVRILDGLKLLGRLEEVFGEDSFSLNWDAFYAELKARLQNEAYNRYLRWAKPRVKRKDRPQSQSQPDRTLLPRPLATTEQVRLVKKRRLQ</sequence>
<reference evidence="1 2" key="1">
    <citation type="journal article" date="2024" name="J Genomics">
        <title>Draft genome sequencing and assembly of Favolaschia claudopus CIRM-BRFM 2984 isolated from oak limbs.</title>
        <authorList>
            <person name="Navarro D."/>
            <person name="Drula E."/>
            <person name="Chaduli D."/>
            <person name="Cazenave R."/>
            <person name="Ahrendt S."/>
            <person name="Wang J."/>
            <person name="Lipzen A."/>
            <person name="Daum C."/>
            <person name="Barry K."/>
            <person name="Grigoriev I.V."/>
            <person name="Favel A."/>
            <person name="Rosso M.N."/>
            <person name="Martin F."/>
        </authorList>
    </citation>
    <scope>NUCLEOTIDE SEQUENCE [LARGE SCALE GENOMIC DNA]</scope>
    <source>
        <strain evidence="1 2">CIRM-BRFM 2984</strain>
    </source>
</reference>
<dbReference type="AlphaFoldDB" id="A0AAV9YZS8"/>